<dbReference type="PANTHER" id="PTHR43689">
    <property type="entry name" value="HYDROLASE"/>
    <property type="match status" value="1"/>
</dbReference>
<evidence type="ECO:0000313" key="4">
    <source>
        <dbReference type="Proteomes" id="UP000005845"/>
    </source>
</evidence>
<dbReference type="Pfam" id="PF12697">
    <property type="entry name" value="Abhydrolase_6"/>
    <property type="match status" value="1"/>
</dbReference>
<name>H5TY77_9ACTN</name>
<dbReference type="SUPFAM" id="SSF53474">
    <property type="entry name" value="alpha/beta-Hydrolases"/>
    <property type="match status" value="1"/>
</dbReference>
<dbReference type="InterPro" id="IPR029058">
    <property type="entry name" value="AB_hydrolase_fold"/>
</dbReference>
<organism evidence="3 4">
    <name type="scientific">Gordonia sputi NBRC 100414</name>
    <dbReference type="NCBI Taxonomy" id="1089453"/>
    <lineage>
        <taxon>Bacteria</taxon>
        <taxon>Bacillati</taxon>
        <taxon>Actinomycetota</taxon>
        <taxon>Actinomycetes</taxon>
        <taxon>Mycobacteriales</taxon>
        <taxon>Gordoniaceae</taxon>
        <taxon>Gordonia</taxon>
    </lineage>
</organism>
<keyword evidence="4" id="KW-1185">Reference proteome</keyword>
<dbReference type="AlphaFoldDB" id="H5TY77"/>
<comment type="caution">
    <text evidence="3">The sequence shown here is derived from an EMBL/GenBank/DDBJ whole genome shotgun (WGS) entry which is preliminary data.</text>
</comment>
<dbReference type="eggNOG" id="COG2267">
    <property type="taxonomic scope" value="Bacteria"/>
</dbReference>
<protein>
    <submittedName>
        <fullName evidence="3">Putative hydrolase</fullName>
    </submittedName>
</protein>
<dbReference type="RefSeq" id="WP_005204214.1">
    <property type="nucleotide sequence ID" value="NZ_BAFC01000045.1"/>
</dbReference>
<proteinExistence type="predicted"/>
<dbReference type="GO" id="GO:0016787">
    <property type="term" value="F:hydrolase activity"/>
    <property type="evidence" value="ECO:0007669"/>
    <property type="project" value="UniProtKB-KW"/>
</dbReference>
<feature type="domain" description="AB hydrolase-1" evidence="2">
    <location>
        <begin position="35"/>
        <end position="274"/>
    </location>
</feature>
<dbReference type="PANTHER" id="PTHR43689:SF8">
    <property type="entry name" value="ALPHA_BETA-HYDROLASES SUPERFAMILY PROTEIN"/>
    <property type="match status" value="1"/>
</dbReference>
<gene>
    <name evidence="3" type="ORF">GOSPT_045_00710</name>
</gene>
<evidence type="ECO:0000259" key="2">
    <source>
        <dbReference type="Pfam" id="PF12697"/>
    </source>
</evidence>
<dbReference type="Gene3D" id="3.40.50.1820">
    <property type="entry name" value="alpha/beta hydrolase"/>
    <property type="match status" value="1"/>
</dbReference>
<sequence>MMTHDSLPPASIVTVNGTSIATRTLEPPTASAGDIVLCHGTPWSSQVWTSVATDLSRDYRVFLWDMPGYGESEKSAAVTTDLAAQAVRLGALIELWGLQRPHVVAHDIGGAVALRAHLLNGVEYADVFLWDVVTLDPWGSPFFRLVAENAHVFEQLPAHLHAALVKEYIAAAAFRPLSDEDVEALASQWLGPIGQAAFYRQITALSAADTRPVANRLEATRSPVRIGWGRDDPWIPLRQAYELQSRFPDHPEVVVLDDVGHLTPVEHPSAVTAAVRAWLARQPAPPRRRRVGHGRSRRPSPPSAAQGGRGTAQ</sequence>
<feature type="region of interest" description="Disordered" evidence="1">
    <location>
        <begin position="279"/>
        <end position="313"/>
    </location>
</feature>
<keyword evidence="3" id="KW-0378">Hydrolase</keyword>
<evidence type="ECO:0000256" key="1">
    <source>
        <dbReference type="SAM" id="MobiDB-lite"/>
    </source>
</evidence>
<dbReference type="EMBL" id="BAFC01000045">
    <property type="protein sequence ID" value="GAB38435.1"/>
    <property type="molecule type" value="Genomic_DNA"/>
</dbReference>
<reference evidence="3 4" key="1">
    <citation type="submission" date="2012-02" db="EMBL/GenBank/DDBJ databases">
        <title>Whole genome shotgun sequence of Gordonia sputi NBRC 100414.</title>
        <authorList>
            <person name="Yoshida I."/>
            <person name="Hosoyama A."/>
            <person name="Tsuchikane K."/>
            <person name="Katsumata H."/>
            <person name="Yamazaki S."/>
            <person name="Fujita N."/>
        </authorList>
    </citation>
    <scope>NUCLEOTIDE SEQUENCE [LARGE SCALE GENOMIC DNA]</scope>
    <source>
        <strain evidence="3 4">NBRC 100414</strain>
    </source>
</reference>
<evidence type="ECO:0000313" key="3">
    <source>
        <dbReference type="EMBL" id="GAB38435.1"/>
    </source>
</evidence>
<accession>H5TY77</accession>
<dbReference type="PRINTS" id="PR00111">
    <property type="entry name" value="ABHYDROLASE"/>
</dbReference>
<dbReference type="Proteomes" id="UP000005845">
    <property type="component" value="Unassembled WGS sequence"/>
</dbReference>
<feature type="compositionally biased region" description="Basic residues" evidence="1">
    <location>
        <begin position="286"/>
        <end position="298"/>
    </location>
</feature>
<dbReference type="InterPro" id="IPR000073">
    <property type="entry name" value="AB_hydrolase_1"/>
</dbReference>